<keyword evidence="3" id="KW-1185">Reference proteome</keyword>
<feature type="compositionally biased region" description="Polar residues" evidence="1">
    <location>
        <begin position="682"/>
        <end position="695"/>
    </location>
</feature>
<accession>A0A8S3ZQW4</accession>
<feature type="region of interest" description="Disordered" evidence="1">
    <location>
        <begin position="394"/>
        <end position="453"/>
    </location>
</feature>
<evidence type="ECO:0000313" key="2">
    <source>
        <dbReference type="EMBL" id="CAG5131913.1"/>
    </source>
</evidence>
<feature type="compositionally biased region" description="Polar residues" evidence="1">
    <location>
        <begin position="737"/>
        <end position="746"/>
    </location>
</feature>
<sequence>MAAHLEHSDAQDLVRESGNVLQLTIKKPGGPVLSDSIHSSDYEYGHQLTIQVGDYNAVPKGFGVGIPLNNNYNSNNETTHYATTPRNFGSQHQSYQATKVEIQNVNSAEQINDHGNSYTNDEDMDSGGLNFPDYTLAYKKQELIHDSPGGPDNIRGYFNSDGNVSYDTKSLPRGVGGYRNNDVDRERERELRAPETNELRISNGSLNSVSSNGSVDVKFSTGIPFNANPQIPQQQFATPVPQTLQFTDKSAKPADNSLPRTVSPQMFSGPLNPRQDMSSDSELANREPSPPSGLVSVQATIYQSGRNADDQSTTNSTGNGTYTAVPSLKPAYNTNNNNSFSVYKSTPQPYSAPKPYTPAQIQASSSFNQVPMPFSSTQFKPTSVIRKVSLDHSAEEGGMTSTPTNFTARPFKPTQPVTGSTYSNPVQIQSGNQYDKSNDDNRIPDFGGSTQHAQSGTLYMAMPYTPSGGSLSPRSDFSEDLHVNQIDYTGIKEGVGSLNITSSTELSEPSPPLPPPPPSAFFPPPQAPPMWNPVPYKRPNYQPNEDSEAQKIPDQLLGAMLSSAKSGGPKPFSYGIDLSELKKKVGPPTAPKPRGGQTDQQFQAEEPEVQDQYGGYRKKSVGQIQSDYYINKEGNPDHTFKVPKKPAGQMQSDYLPSRQTGTKSELVNADTTFKVPKKPVGQLQSDYLPSRQAGSKSDPGNVDPALKASKKPVGQLQSDYIPSRQAELRSEIDESPINLNMGTNPRKQSKSFKVLQWMTETEQDETDEPSQKAKRNKDPERRHNADDDEMRFSGLNSKAEIPSKTFGILQRMSSHDELAMIQNGKATLDAGDADEGNGGLEDPALRYKGRNIPSPSFRLLQTWAELDPDPVKPTNFKVEENTYEDFQDSVNNEDITDRRYKGGNIPSKVFKVLQKSLGDDPQEISIQQNNTAPESAHLLETVTAPISEF</sequence>
<dbReference type="Proteomes" id="UP000678393">
    <property type="component" value="Unassembled WGS sequence"/>
</dbReference>
<feature type="compositionally biased region" description="Basic and acidic residues" evidence="1">
    <location>
        <begin position="776"/>
        <end position="785"/>
    </location>
</feature>
<protein>
    <submittedName>
        <fullName evidence="2">Uncharacterized protein</fullName>
    </submittedName>
</protein>
<dbReference type="OrthoDB" id="6107953at2759"/>
<proteinExistence type="predicted"/>
<evidence type="ECO:0000313" key="3">
    <source>
        <dbReference type="Proteomes" id="UP000678393"/>
    </source>
</evidence>
<comment type="caution">
    <text evidence="2">The sequence shown here is derived from an EMBL/GenBank/DDBJ whole genome shotgun (WGS) entry which is preliminary data.</text>
</comment>
<reference evidence="2" key="1">
    <citation type="submission" date="2021-04" db="EMBL/GenBank/DDBJ databases">
        <authorList>
            <consortium name="Molecular Ecology Group"/>
        </authorList>
    </citation>
    <scope>NUCLEOTIDE SEQUENCE</scope>
</reference>
<feature type="compositionally biased region" description="Polar residues" evidence="1">
    <location>
        <begin position="649"/>
        <end position="671"/>
    </location>
</feature>
<evidence type="ECO:0000256" key="1">
    <source>
        <dbReference type="SAM" id="MobiDB-lite"/>
    </source>
</evidence>
<feature type="compositionally biased region" description="Polar residues" evidence="1">
    <location>
        <begin position="415"/>
        <end position="435"/>
    </location>
</feature>
<name>A0A8S3ZQW4_9EUPU</name>
<feature type="region of interest" description="Disordered" evidence="1">
    <location>
        <begin position="306"/>
        <end position="331"/>
    </location>
</feature>
<dbReference type="AlphaFoldDB" id="A0A8S3ZQW4"/>
<feature type="region of interest" description="Disordered" evidence="1">
    <location>
        <begin position="250"/>
        <end position="294"/>
    </location>
</feature>
<feature type="compositionally biased region" description="Pro residues" evidence="1">
    <location>
        <begin position="509"/>
        <end position="532"/>
    </location>
</feature>
<organism evidence="2 3">
    <name type="scientific">Candidula unifasciata</name>
    <dbReference type="NCBI Taxonomy" id="100452"/>
    <lineage>
        <taxon>Eukaryota</taxon>
        <taxon>Metazoa</taxon>
        <taxon>Spiralia</taxon>
        <taxon>Lophotrochozoa</taxon>
        <taxon>Mollusca</taxon>
        <taxon>Gastropoda</taxon>
        <taxon>Heterobranchia</taxon>
        <taxon>Euthyneura</taxon>
        <taxon>Panpulmonata</taxon>
        <taxon>Eupulmonata</taxon>
        <taxon>Stylommatophora</taxon>
        <taxon>Helicina</taxon>
        <taxon>Helicoidea</taxon>
        <taxon>Geomitridae</taxon>
        <taxon>Candidula</taxon>
    </lineage>
</organism>
<feature type="region of interest" description="Disordered" evidence="1">
    <location>
        <begin position="501"/>
        <end position="798"/>
    </location>
</feature>
<gene>
    <name evidence="2" type="ORF">CUNI_LOCUS17471</name>
</gene>
<dbReference type="EMBL" id="CAJHNH020004946">
    <property type="protein sequence ID" value="CAG5131913.1"/>
    <property type="molecule type" value="Genomic_DNA"/>
</dbReference>
<feature type="compositionally biased region" description="Low complexity" evidence="1">
    <location>
        <begin position="312"/>
        <end position="321"/>
    </location>
</feature>